<evidence type="ECO:0000313" key="1">
    <source>
        <dbReference type="EMBL" id="CCQ48382.1"/>
    </source>
</evidence>
<keyword evidence="2" id="KW-1185">Reference proteome</keyword>
<reference evidence="2" key="1">
    <citation type="journal article" date="2014" name="Genome Announc.">
        <title>Genome Sequence of Arthrobacter siccitolerans 4J27, a Xeroprotectant-Producing Desiccation-Tolerant Microorganism.</title>
        <authorList>
            <person name="Manzanera M."/>
            <person name="Santa-Cruz-Calvo L."/>
            <person name="Vilchez J.I."/>
            <person name="Garcia-Fontana C."/>
            <person name="Silva-Castro G.A."/>
            <person name="Calvo C."/>
            <person name="Gonzalez-Lopez J."/>
        </authorList>
    </citation>
    <scope>NUCLEOTIDE SEQUENCE [LARGE SCALE GENOMIC DNA]</scope>
    <source>
        <strain evidence="2">4J27</strain>
    </source>
</reference>
<comment type="caution">
    <text evidence="1">The sequence shown here is derived from an EMBL/GenBank/DDBJ whole genome shotgun (WGS) entry which is preliminary data.</text>
</comment>
<name>A0A024H8Z9_9MICC</name>
<organism evidence="1 2">
    <name type="scientific">Pseudarthrobacter siccitolerans</name>
    <dbReference type="NCBI Taxonomy" id="861266"/>
    <lineage>
        <taxon>Bacteria</taxon>
        <taxon>Bacillati</taxon>
        <taxon>Actinomycetota</taxon>
        <taxon>Actinomycetes</taxon>
        <taxon>Micrococcales</taxon>
        <taxon>Micrococcaceae</taxon>
        <taxon>Pseudarthrobacter</taxon>
    </lineage>
</organism>
<dbReference type="AlphaFoldDB" id="A0A024H8Z9"/>
<evidence type="ECO:0000313" key="2">
    <source>
        <dbReference type="Proteomes" id="UP000035722"/>
    </source>
</evidence>
<protein>
    <submittedName>
        <fullName evidence="1">Uncharacterized protein</fullName>
    </submittedName>
</protein>
<dbReference type="Proteomes" id="UP000035722">
    <property type="component" value="Unassembled WGS sequence"/>
</dbReference>
<sequence length="42" mass="4488">MKHAGFEAGLLAASVAGYLFFGIPDSFQAGIWHGWGEPLIPQ</sequence>
<dbReference type="EMBL" id="CAQI01000059">
    <property type="protein sequence ID" value="CCQ48382.1"/>
    <property type="molecule type" value="Genomic_DNA"/>
</dbReference>
<gene>
    <name evidence="1" type="ORF">ARTSIC4J27_4387</name>
</gene>
<accession>A0A024H8Z9</accession>
<proteinExistence type="predicted"/>